<evidence type="ECO:0000256" key="2">
    <source>
        <dbReference type="ARBA" id="ARBA00022980"/>
    </source>
</evidence>
<organism evidence="7 8">
    <name type="scientific">Candidatus Magasanikbacteria bacterium GW2011_GWE2_42_7</name>
    <dbReference type="NCBI Taxonomy" id="1619052"/>
    <lineage>
        <taxon>Bacteria</taxon>
        <taxon>Candidatus Magasanikiibacteriota</taxon>
    </lineage>
</organism>
<evidence type="ECO:0000313" key="8">
    <source>
        <dbReference type="Proteomes" id="UP000033867"/>
    </source>
</evidence>
<comment type="similarity">
    <text evidence="1 5">Belongs to the bacterial ribosomal protein bL32 family.</text>
</comment>
<dbReference type="InterPro" id="IPR002677">
    <property type="entry name" value="Ribosomal_bL32"/>
</dbReference>
<dbReference type="SUPFAM" id="SSF57829">
    <property type="entry name" value="Zn-binding ribosomal proteins"/>
    <property type="match status" value="1"/>
</dbReference>
<accession>A0A0G1EBC8</accession>
<dbReference type="AlphaFoldDB" id="A0A0G1EBC8"/>
<dbReference type="GO" id="GO:0015934">
    <property type="term" value="C:large ribosomal subunit"/>
    <property type="evidence" value="ECO:0007669"/>
    <property type="project" value="InterPro"/>
</dbReference>
<dbReference type="InterPro" id="IPR044957">
    <property type="entry name" value="Ribosomal_bL32_bact"/>
</dbReference>
<dbReference type="InterPro" id="IPR011332">
    <property type="entry name" value="Ribosomal_zn-bd"/>
</dbReference>
<evidence type="ECO:0000256" key="5">
    <source>
        <dbReference type="HAMAP-Rule" id="MF_00340"/>
    </source>
</evidence>
<dbReference type="GO" id="GO:0006412">
    <property type="term" value="P:translation"/>
    <property type="evidence" value="ECO:0007669"/>
    <property type="project" value="UniProtKB-UniRule"/>
</dbReference>
<proteinExistence type="inferred from homology"/>
<dbReference type="HAMAP" id="MF_00340">
    <property type="entry name" value="Ribosomal_bL32"/>
    <property type="match status" value="1"/>
</dbReference>
<keyword evidence="3 5" id="KW-0687">Ribonucleoprotein</keyword>
<protein>
    <recommendedName>
        <fullName evidence="4 5">Large ribosomal subunit protein bL32</fullName>
    </recommendedName>
</protein>
<evidence type="ECO:0000256" key="6">
    <source>
        <dbReference type="SAM" id="MobiDB-lite"/>
    </source>
</evidence>
<dbReference type="PANTHER" id="PTHR35534:SF1">
    <property type="entry name" value="LARGE RIBOSOMAL SUBUNIT PROTEIN BL32"/>
    <property type="match status" value="1"/>
</dbReference>
<sequence length="71" mass="8151">MPHPKTKTSKPRQRTRRSHHALKPVKVLVDQDGNPHLPHHASPVSGMYKGKTVVDVEKRTTRRIRRVKKAS</sequence>
<dbReference type="NCBIfam" id="TIGR01031">
    <property type="entry name" value="rpmF_bact"/>
    <property type="match status" value="1"/>
</dbReference>
<dbReference type="PANTHER" id="PTHR35534">
    <property type="entry name" value="50S RIBOSOMAL PROTEIN L32"/>
    <property type="match status" value="1"/>
</dbReference>
<gene>
    <name evidence="5" type="primary">rpmF</name>
    <name evidence="7" type="ORF">UV42_C0017G0012</name>
</gene>
<name>A0A0G1EBC8_9BACT</name>
<comment type="caution">
    <text evidence="7">The sequence shown here is derived from an EMBL/GenBank/DDBJ whole genome shotgun (WGS) entry which is preliminary data.</text>
</comment>
<evidence type="ECO:0000256" key="4">
    <source>
        <dbReference type="ARBA" id="ARBA00035178"/>
    </source>
</evidence>
<dbReference type="EMBL" id="LCEK01000017">
    <property type="protein sequence ID" value="KKS71908.1"/>
    <property type="molecule type" value="Genomic_DNA"/>
</dbReference>
<dbReference type="Proteomes" id="UP000033867">
    <property type="component" value="Unassembled WGS sequence"/>
</dbReference>
<evidence type="ECO:0000313" key="7">
    <source>
        <dbReference type="EMBL" id="KKS71908.1"/>
    </source>
</evidence>
<evidence type="ECO:0000256" key="3">
    <source>
        <dbReference type="ARBA" id="ARBA00023274"/>
    </source>
</evidence>
<dbReference type="Pfam" id="PF01783">
    <property type="entry name" value="Ribosomal_L32p"/>
    <property type="match status" value="1"/>
</dbReference>
<reference evidence="7 8" key="1">
    <citation type="journal article" date="2015" name="Nature">
        <title>rRNA introns, odd ribosomes, and small enigmatic genomes across a large radiation of phyla.</title>
        <authorList>
            <person name="Brown C.T."/>
            <person name="Hug L.A."/>
            <person name="Thomas B.C."/>
            <person name="Sharon I."/>
            <person name="Castelle C.J."/>
            <person name="Singh A."/>
            <person name="Wilkins M.J."/>
            <person name="Williams K.H."/>
            <person name="Banfield J.F."/>
        </authorList>
    </citation>
    <scope>NUCLEOTIDE SEQUENCE [LARGE SCALE GENOMIC DNA]</scope>
</reference>
<keyword evidence="2 5" id="KW-0689">Ribosomal protein</keyword>
<evidence type="ECO:0000256" key="1">
    <source>
        <dbReference type="ARBA" id="ARBA00008560"/>
    </source>
</evidence>
<feature type="region of interest" description="Disordered" evidence="6">
    <location>
        <begin position="1"/>
        <end position="22"/>
    </location>
</feature>
<dbReference type="GO" id="GO:0003735">
    <property type="term" value="F:structural constituent of ribosome"/>
    <property type="evidence" value="ECO:0007669"/>
    <property type="project" value="InterPro"/>
</dbReference>